<reference evidence="2" key="1">
    <citation type="submission" date="2020-05" db="EMBL/GenBank/DDBJ databases">
        <authorList>
            <person name="Chiriac C."/>
            <person name="Salcher M."/>
            <person name="Ghai R."/>
            <person name="Kavagutti S V."/>
        </authorList>
    </citation>
    <scope>NUCLEOTIDE SEQUENCE</scope>
</reference>
<dbReference type="AlphaFoldDB" id="A0A6J6FD14"/>
<sequence length="170" mass="18256">MRRPELSSPAARAMAPVVAGIGFFAVLGLVLFGIAALMSGEQAQTTTFTPDRLQVGNVERWSETVNANGPVLFPGLGTTSGERTIVLDHNGSDPQRGWIVYYAYPADRDASCAVVQIEGTDDFTDCEQRTVNVADLAPPTNGEYPVIEDRKVLFIDLGDRPLDPTTTVAS</sequence>
<evidence type="ECO:0000256" key="1">
    <source>
        <dbReference type="SAM" id="Phobius"/>
    </source>
</evidence>
<keyword evidence="1" id="KW-1133">Transmembrane helix</keyword>
<evidence type="ECO:0000313" key="2">
    <source>
        <dbReference type="EMBL" id="CAB4585599.1"/>
    </source>
</evidence>
<gene>
    <name evidence="2" type="ORF">UFOPK1722_01330</name>
</gene>
<protein>
    <submittedName>
        <fullName evidence="2">Unannotated protein</fullName>
    </submittedName>
</protein>
<proteinExistence type="predicted"/>
<organism evidence="2">
    <name type="scientific">freshwater metagenome</name>
    <dbReference type="NCBI Taxonomy" id="449393"/>
    <lineage>
        <taxon>unclassified sequences</taxon>
        <taxon>metagenomes</taxon>
        <taxon>ecological metagenomes</taxon>
    </lineage>
</organism>
<name>A0A6J6FD14_9ZZZZ</name>
<accession>A0A6J6FD14</accession>
<dbReference type="EMBL" id="CAEZTS010000125">
    <property type="protein sequence ID" value="CAB4585599.1"/>
    <property type="molecule type" value="Genomic_DNA"/>
</dbReference>
<keyword evidence="1" id="KW-0812">Transmembrane</keyword>
<feature type="transmembrane region" description="Helical" evidence="1">
    <location>
        <begin position="12"/>
        <end position="38"/>
    </location>
</feature>
<keyword evidence="1" id="KW-0472">Membrane</keyword>